<dbReference type="AlphaFoldDB" id="A0AAV5UA65"/>
<keyword evidence="1" id="KW-0472">Membrane</keyword>
<keyword evidence="1" id="KW-0812">Transmembrane</keyword>
<reference evidence="2" key="1">
    <citation type="submission" date="2023-10" db="EMBL/GenBank/DDBJ databases">
        <title>Genome assembly of Pristionchus species.</title>
        <authorList>
            <person name="Yoshida K."/>
            <person name="Sommer R.J."/>
        </authorList>
    </citation>
    <scope>NUCLEOTIDE SEQUENCE</scope>
    <source>
        <strain evidence="2">RS0144</strain>
    </source>
</reference>
<keyword evidence="3" id="KW-1185">Reference proteome</keyword>
<comment type="caution">
    <text evidence="2">The sequence shown here is derived from an EMBL/GenBank/DDBJ whole genome shotgun (WGS) entry which is preliminary data.</text>
</comment>
<evidence type="ECO:0000256" key="1">
    <source>
        <dbReference type="SAM" id="Phobius"/>
    </source>
</evidence>
<organism evidence="2 3">
    <name type="scientific">Pristionchus entomophagus</name>
    <dbReference type="NCBI Taxonomy" id="358040"/>
    <lineage>
        <taxon>Eukaryota</taxon>
        <taxon>Metazoa</taxon>
        <taxon>Ecdysozoa</taxon>
        <taxon>Nematoda</taxon>
        <taxon>Chromadorea</taxon>
        <taxon>Rhabditida</taxon>
        <taxon>Rhabditina</taxon>
        <taxon>Diplogasteromorpha</taxon>
        <taxon>Diplogasteroidea</taxon>
        <taxon>Neodiplogasteridae</taxon>
        <taxon>Pristionchus</taxon>
    </lineage>
</organism>
<proteinExistence type="predicted"/>
<evidence type="ECO:0000313" key="3">
    <source>
        <dbReference type="Proteomes" id="UP001432027"/>
    </source>
</evidence>
<accession>A0AAV5UA65</accession>
<sequence length="68" mass="7854">MDDPFRRWYSSPLRSEDIVAGGSMVALSLIFLIFYGLVMFLLWKSSKEIIGFRYLLSSAFAECQVMIH</sequence>
<name>A0AAV5UA65_9BILA</name>
<keyword evidence="1" id="KW-1133">Transmembrane helix</keyword>
<dbReference type="EMBL" id="BTSX01000006">
    <property type="protein sequence ID" value="GMT02994.1"/>
    <property type="molecule type" value="Genomic_DNA"/>
</dbReference>
<gene>
    <name evidence="2" type="ORF">PENTCL1PPCAC_25168</name>
</gene>
<feature type="transmembrane region" description="Helical" evidence="1">
    <location>
        <begin position="20"/>
        <end position="43"/>
    </location>
</feature>
<dbReference type="Proteomes" id="UP001432027">
    <property type="component" value="Unassembled WGS sequence"/>
</dbReference>
<protein>
    <submittedName>
        <fullName evidence="2">Uncharacterized protein</fullName>
    </submittedName>
</protein>
<evidence type="ECO:0000313" key="2">
    <source>
        <dbReference type="EMBL" id="GMT02994.1"/>
    </source>
</evidence>